<dbReference type="InterPro" id="IPR035412">
    <property type="entry name" value="Terminase_L_N"/>
</dbReference>
<accession>R7MYK7</accession>
<evidence type="ECO:0000313" key="3">
    <source>
        <dbReference type="EMBL" id="CDF04903.1"/>
    </source>
</evidence>
<dbReference type="NCBIfam" id="TIGR01547">
    <property type="entry name" value="phage_term_2"/>
    <property type="match status" value="1"/>
</dbReference>
<dbReference type="PANTHER" id="PTHR39184">
    <property type="match status" value="1"/>
</dbReference>
<dbReference type="Pfam" id="PF17288">
    <property type="entry name" value="Terminase_3C"/>
    <property type="match status" value="1"/>
</dbReference>
<dbReference type="InterPro" id="IPR006437">
    <property type="entry name" value="Phage_terminase_lsu"/>
</dbReference>
<dbReference type="AlphaFoldDB" id="R7MYK7"/>
<dbReference type="Pfam" id="PF04466">
    <property type="entry name" value="Terminase_3"/>
    <property type="match status" value="1"/>
</dbReference>
<dbReference type="InterPro" id="IPR035413">
    <property type="entry name" value="Terminase_L_C"/>
</dbReference>
<evidence type="ECO:0000259" key="1">
    <source>
        <dbReference type="Pfam" id="PF04466"/>
    </source>
</evidence>
<proteinExistence type="predicted"/>
<name>R7MYK7_MEGEL</name>
<evidence type="ECO:0000259" key="2">
    <source>
        <dbReference type="Pfam" id="PF17288"/>
    </source>
</evidence>
<sequence>MNSHVNRKRQKKINIADLIAPSFDEVFFDVEAHRHTFYMLAGGRGSAKSSFVGGIRIPLSMMEDPDIHVVVLRKVGNTIKNSVLPQIVWGLEQMGILDRFRIKMSPPEITYKPTGQKILFFGLDDPAKVKSIKLPFGYVGIVWFEELDQFSGMEEIRNVLQSLLRGGPSYQVFGTYNPPKSRNSWVNEEILVDDPDRLVHHSTYLTVPREWLGPQFLAEAEKLKAKNEMAYRHEYLGEVTGTGGAVFENVKELPMNDELVGNFDRLYYGLDFGFAVDPLAFVSMYYDAKHEDLYVFDEIYQQKLTNSQAAGRIAQRTGDRLIIADSAEPKSIKEMKDYGLHITGARKGPDSVEHGIKWLQDRAHIYIDKRRCPNTFREFISYEYERNREGQFISAYPDKNNHAIDAVRYGMGPAMPRAGIHILR</sequence>
<dbReference type="Gene3D" id="3.30.420.280">
    <property type="match status" value="1"/>
</dbReference>
<dbReference type="Proteomes" id="UP000017908">
    <property type="component" value="Unassembled WGS sequence"/>
</dbReference>
<protein>
    <submittedName>
        <fullName evidence="3">Phage terminase large subunit</fullName>
    </submittedName>
</protein>
<feature type="domain" description="Phage terminase large subunit C-terminal" evidence="2">
    <location>
        <begin position="271"/>
        <end position="409"/>
    </location>
</feature>
<comment type="caution">
    <text evidence="3">The sequence shown here is derived from an EMBL/GenBank/DDBJ whole genome shotgun (WGS) entry which is preliminary data.</text>
</comment>
<dbReference type="Gene3D" id="3.40.50.300">
    <property type="entry name" value="P-loop containing nucleotide triphosphate hydrolases"/>
    <property type="match status" value="1"/>
</dbReference>
<gene>
    <name evidence="3" type="ORF">BN715_01205</name>
</gene>
<reference evidence="3" key="1">
    <citation type="submission" date="2012-11" db="EMBL/GenBank/DDBJ databases">
        <title>Dependencies among metagenomic species, viruses, plasmids and units of genetic variation.</title>
        <authorList>
            <person name="Nielsen H.B."/>
            <person name="Almeida M."/>
            <person name="Juncker A.S."/>
            <person name="Rasmussen S."/>
            <person name="Li J."/>
            <person name="Sunagawa S."/>
            <person name="Plichta D."/>
            <person name="Gautier L."/>
            <person name="Le Chatelier E."/>
            <person name="Peletier E."/>
            <person name="Bonde I."/>
            <person name="Nielsen T."/>
            <person name="Manichanh C."/>
            <person name="Arumugam M."/>
            <person name="Batto J."/>
            <person name="Santos M.B.Q.D."/>
            <person name="Blom N."/>
            <person name="Borruel N."/>
            <person name="Burgdorf K.S."/>
            <person name="Boumezbeur F."/>
            <person name="Casellas F."/>
            <person name="Dore J."/>
            <person name="Guarner F."/>
            <person name="Hansen T."/>
            <person name="Hildebrand F."/>
            <person name="Kaas R.S."/>
            <person name="Kennedy S."/>
            <person name="Kristiansen K."/>
            <person name="Kultima J.R."/>
            <person name="Leonard P."/>
            <person name="Levenez F."/>
            <person name="Lund O."/>
            <person name="Moumen B."/>
            <person name="Le Paslier D."/>
            <person name="Pons N."/>
            <person name="Pedersen O."/>
            <person name="Prifti E."/>
            <person name="Qin J."/>
            <person name="Raes J."/>
            <person name="Tap J."/>
            <person name="Tims S."/>
            <person name="Ussery D.W."/>
            <person name="Yamada T."/>
            <person name="MetaHit consortium"/>
            <person name="Renault P."/>
            <person name="Sicheritz-Ponten T."/>
            <person name="Bork P."/>
            <person name="Wang J."/>
            <person name="Brunak S."/>
            <person name="Ehrlich S.D."/>
        </authorList>
    </citation>
    <scope>NUCLEOTIDE SEQUENCE [LARGE SCALE GENOMIC DNA]</scope>
</reference>
<dbReference type="PANTHER" id="PTHR39184:SF1">
    <property type="entry name" value="PBSX PHAGE TERMINASE LARGE SUBUNIT"/>
    <property type="match status" value="1"/>
</dbReference>
<organism evidence="3">
    <name type="scientific">Megasphaera elsdenii CAG:570</name>
    <dbReference type="NCBI Taxonomy" id="1263087"/>
    <lineage>
        <taxon>Bacteria</taxon>
        <taxon>Bacillati</taxon>
        <taxon>Bacillota</taxon>
        <taxon>Negativicutes</taxon>
        <taxon>Veillonellales</taxon>
        <taxon>Veillonellaceae</taxon>
        <taxon>Megasphaera</taxon>
    </lineage>
</organism>
<dbReference type="InterPro" id="IPR052380">
    <property type="entry name" value="Viral_DNA_packaging_terminase"/>
</dbReference>
<feature type="domain" description="Phage terminase large subunit N-terminal" evidence="1">
    <location>
        <begin position="35"/>
        <end position="238"/>
    </location>
</feature>
<dbReference type="InterPro" id="IPR027417">
    <property type="entry name" value="P-loop_NTPase"/>
</dbReference>
<dbReference type="EMBL" id="CBKE010000158">
    <property type="protein sequence ID" value="CDF04903.1"/>
    <property type="molecule type" value="Genomic_DNA"/>
</dbReference>